<gene>
    <name evidence="2" type="ORF">GMARGA_LOCUS8837</name>
</gene>
<evidence type="ECO:0000313" key="2">
    <source>
        <dbReference type="EMBL" id="CAG8640913.1"/>
    </source>
</evidence>
<accession>A0ABN7UR28</accession>
<keyword evidence="3" id="KW-1185">Reference proteome</keyword>
<feature type="compositionally biased region" description="Basic and acidic residues" evidence="1">
    <location>
        <begin position="31"/>
        <end position="44"/>
    </location>
</feature>
<reference evidence="2 3" key="1">
    <citation type="submission" date="2021-06" db="EMBL/GenBank/DDBJ databases">
        <authorList>
            <person name="Kallberg Y."/>
            <person name="Tangrot J."/>
            <person name="Rosling A."/>
        </authorList>
    </citation>
    <scope>NUCLEOTIDE SEQUENCE [LARGE SCALE GENOMIC DNA]</scope>
    <source>
        <strain evidence="2 3">120-4 pot B 10/14</strain>
    </source>
</reference>
<proteinExistence type="predicted"/>
<feature type="compositionally biased region" description="Basic and acidic residues" evidence="1">
    <location>
        <begin position="54"/>
        <end position="71"/>
    </location>
</feature>
<organism evidence="2 3">
    <name type="scientific">Gigaspora margarita</name>
    <dbReference type="NCBI Taxonomy" id="4874"/>
    <lineage>
        <taxon>Eukaryota</taxon>
        <taxon>Fungi</taxon>
        <taxon>Fungi incertae sedis</taxon>
        <taxon>Mucoromycota</taxon>
        <taxon>Glomeromycotina</taxon>
        <taxon>Glomeromycetes</taxon>
        <taxon>Diversisporales</taxon>
        <taxon>Gigasporaceae</taxon>
        <taxon>Gigaspora</taxon>
    </lineage>
</organism>
<evidence type="ECO:0000313" key="3">
    <source>
        <dbReference type="Proteomes" id="UP000789901"/>
    </source>
</evidence>
<dbReference type="EMBL" id="CAJVQB010004615">
    <property type="protein sequence ID" value="CAG8640913.1"/>
    <property type="molecule type" value="Genomic_DNA"/>
</dbReference>
<evidence type="ECO:0000256" key="1">
    <source>
        <dbReference type="SAM" id="MobiDB-lite"/>
    </source>
</evidence>
<sequence length="95" mass="11037">MENSSKFEITREQLQAGERSYHKTTSILVKKLPENKSKPGEESNPKTTPTAAKKLIENSSKPDEKNYSNPVKEIRKQLQIWQKNYHRTVPNLQRS</sequence>
<name>A0ABN7UR28_GIGMA</name>
<dbReference type="Proteomes" id="UP000789901">
    <property type="component" value="Unassembled WGS sequence"/>
</dbReference>
<comment type="caution">
    <text evidence="2">The sequence shown here is derived from an EMBL/GenBank/DDBJ whole genome shotgun (WGS) entry which is preliminary data.</text>
</comment>
<protein>
    <submittedName>
        <fullName evidence="2">43609_t:CDS:1</fullName>
    </submittedName>
</protein>
<feature type="region of interest" description="Disordered" evidence="1">
    <location>
        <begin position="1"/>
        <end position="71"/>
    </location>
</feature>